<feature type="domain" description="F-box" evidence="2">
    <location>
        <begin position="8"/>
        <end position="43"/>
    </location>
</feature>
<name>A0AAN8RD45_9PEZI</name>
<dbReference type="InterPro" id="IPR036047">
    <property type="entry name" value="F-box-like_dom_sf"/>
</dbReference>
<evidence type="ECO:0000313" key="3">
    <source>
        <dbReference type="EMBL" id="KAK6343063.1"/>
    </source>
</evidence>
<dbReference type="Proteomes" id="UP001313282">
    <property type="component" value="Unassembled WGS sequence"/>
</dbReference>
<evidence type="ECO:0000313" key="4">
    <source>
        <dbReference type="Proteomes" id="UP001313282"/>
    </source>
</evidence>
<feature type="compositionally biased region" description="Acidic residues" evidence="1">
    <location>
        <begin position="464"/>
        <end position="478"/>
    </location>
</feature>
<dbReference type="EMBL" id="JAVHNR010000005">
    <property type="protein sequence ID" value="KAK6343063.1"/>
    <property type="molecule type" value="Genomic_DNA"/>
</dbReference>
<feature type="region of interest" description="Disordered" evidence="1">
    <location>
        <begin position="414"/>
        <end position="478"/>
    </location>
</feature>
<dbReference type="AlphaFoldDB" id="A0AAN8RD45"/>
<evidence type="ECO:0000259" key="2">
    <source>
        <dbReference type="Pfam" id="PF12937"/>
    </source>
</evidence>
<dbReference type="Pfam" id="PF12937">
    <property type="entry name" value="F-box-like"/>
    <property type="match status" value="1"/>
</dbReference>
<accession>A0AAN8RD45</accession>
<dbReference type="SUPFAM" id="SSF81383">
    <property type="entry name" value="F-box domain"/>
    <property type="match status" value="1"/>
</dbReference>
<proteinExistence type="predicted"/>
<feature type="compositionally biased region" description="Acidic residues" evidence="1">
    <location>
        <begin position="435"/>
        <end position="458"/>
    </location>
</feature>
<organism evidence="3 4">
    <name type="scientific">Orbilia javanica</name>
    <dbReference type="NCBI Taxonomy" id="47235"/>
    <lineage>
        <taxon>Eukaryota</taxon>
        <taxon>Fungi</taxon>
        <taxon>Dikarya</taxon>
        <taxon>Ascomycota</taxon>
        <taxon>Pezizomycotina</taxon>
        <taxon>Orbiliomycetes</taxon>
        <taxon>Orbiliales</taxon>
        <taxon>Orbiliaceae</taxon>
        <taxon>Orbilia</taxon>
    </lineage>
</organism>
<keyword evidence="4" id="KW-1185">Reference proteome</keyword>
<dbReference type="InterPro" id="IPR001810">
    <property type="entry name" value="F-box_dom"/>
</dbReference>
<gene>
    <name evidence="3" type="ORF">TWF718_008439</name>
</gene>
<dbReference type="Gene3D" id="1.20.1280.50">
    <property type="match status" value="1"/>
</dbReference>
<reference evidence="3 4" key="1">
    <citation type="submission" date="2019-10" db="EMBL/GenBank/DDBJ databases">
        <authorList>
            <person name="Palmer J.M."/>
        </authorList>
    </citation>
    <scope>NUCLEOTIDE SEQUENCE [LARGE SCALE GENOMIC DNA]</scope>
    <source>
        <strain evidence="3 4">TWF718</strain>
    </source>
</reference>
<protein>
    <recommendedName>
        <fullName evidence="2">F-box domain-containing protein</fullName>
    </recommendedName>
</protein>
<comment type="caution">
    <text evidence="3">The sequence shown here is derived from an EMBL/GenBank/DDBJ whole genome shotgun (WGS) entry which is preliminary data.</text>
</comment>
<sequence length="478" mass="55406">MARNGIFSVLPTEICYSITSYLDPEDAAAFARCSRYCYSVAFQSRFRGIKLHDDNYKRFLKTFTGTGWLAPLKCHIRSMSLTMFTLDTLRDLHSAASVFPNLQSFKFTIFSYSIFSRNVYSAIFQILSTLPFYDNINNIAVIWTGIEEEWYSDIDIYRLLPDPEKPAGGLYEWMMRQLPRAQELLGPCLTRDEFSENMRRLQLPKSLQSFRMAMEPDDYMHLLPILSSTSIQTLYIQRAPFPFITGFSFPTIRHLTLSMNSTLICYQQGFQILKYQFPNLDSLTVTKARWEQSVSYMFWFPEFPEITHLDIPWPGSQPHKCRINALEHFISPMLHEENRRDLEKCTFRGRTCSITGPRDVVATCTISKKEIVEQEFTQQIWEFYWEGDIDFDQMENDWLAWEDLEPQEDFDSDYVASEDEGPRPGASSGLFPGNDDGESSEDAESDFSGDSEYPDTGDELYPIDTEDEMSGVEDFDGM</sequence>
<evidence type="ECO:0000256" key="1">
    <source>
        <dbReference type="SAM" id="MobiDB-lite"/>
    </source>
</evidence>